<sequence>MGGCPGEGVGVRTLRGLRALALSLLPAVTLLSGPEAAGAERPGPAVRRLPLTDGAFGLTATDHRPLADELARTRLTRRVSLADVLDTELTTDSRGRPDGWLGLRRMRACAGAEALALPPVSRRAAWCWDSSHRDDTTMEWLPQGLSSTGTADGGDGAIQRRSALAIAWHHENPGRPAAGCRSHNLLRLTLIDHATRRYRHVLLVEPTAAGPSSTGAGGPGFRYVTGHGGGVVWYGNHLYVTDTVRGLRVFDLGRMAKVDTYGSGVTTYGVGADGRSSACGYPYVVPQTHTYRQDAAVPAGGCGTRGAGGRPAPRALCFSWLSLDKSGSRTATAAGGTGGTGGTGGSGGTGGAGAYRLVVGEWYGSVRGARVVRYRLNPMNAPSAPGLLPLTGGRAVPDDAYTADRYTGLQGGMTWTDTRGVLNFAFHKGCETLPNIFARTWLGDTRPTLTTACQTRDGSPDGIHPRGNWAAGTVQALSHWPRRDGRAVDELWGLTEKVCPPGRRTARGGPLPLRDPLDACSAQYGDRPLSLRTVFAVGFHDPLVQGRH</sequence>
<evidence type="ECO:0000313" key="2">
    <source>
        <dbReference type="Proteomes" id="UP000002357"/>
    </source>
</evidence>
<dbReference type="AlphaFoldDB" id="E2Q186"/>
<evidence type="ECO:0000313" key="1">
    <source>
        <dbReference type="EMBL" id="EFG08591.1"/>
    </source>
</evidence>
<dbReference type="eggNOG" id="ENOG502ZAMQ">
    <property type="taxonomic scope" value="Bacteria"/>
</dbReference>
<gene>
    <name evidence="1" type="ORF">SCLAV_3519</name>
</gene>
<reference evidence="1 2" key="1">
    <citation type="journal article" date="2010" name="Genome Biol. Evol.">
        <title>The sequence of a 1.8-mb bacterial linear plasmid reveals a rich evolutionary reservoir of secondary metabolic pathways.</title>
        <authorList>
            <person name="Medema M.H."/>
            <person name="Trefzer A."/>
            <person name="Kovalchuk A."/>
            <person name="van den Berg M."/>
            <person name="Mueller U."/>
            <person name="Heijne W."/>
            <person name="Wu L."/>
            <person name="Alam M.T."/>
            <person name="Ronning C.M."/>
            <person name="Nierman W.C."/>
            <person name="Bovenberg R.A.L."/>
            <person name="Breitling R."/>
            <person name="Takano E."/>
        </authorList>
    </citation>
    <scope>NUCLEOTIDE SEQUENCE [LARGE SCALE GENOMIC DNA]</scope>
    <source>
        <strain evidence="2">ATCC 27064 / DSM 738 / JCM 4710 / NBRC 13307 / NCIMB 12785 / NRRL 3585 / VKM Ac-602</strain>
    </source>
</reference>
<dbReference type="EMBL" id="CM000913">
    <property type="protein sequence ID" value="EFG08591.1"/>
    <property type="molecule type" value="Genomic_DNA"/>
</dbReference>
<protein>
    <submittedName>
        <fullName evidence="1">Putative secreted protein</fullName>
    </submittedName>
</protein>
<accession>E2Q186</accession>
<proteinExistence type="predicted"/>
<keyword evidence="2" id="KW-1185">Reference proteome</keyword>
<organism evidence="1 2">
    <name type="scientific">Streptomyces clavuligerus</name>
    <dbReference type="NCBI Taxonomy" id="1901"/>
    <lineage>
        <taxon>Bacteria</taxon>
        <taxon>Bacillati</taxon>
        <taxon>Actinomycetota</taxon>
        <taxon>Actinomycetes</taxon>
        <taxon>Kitasatosporales</taxon>
        <taxon>Streptomycetaceae</taxon>
        <taxon>Streptomyces</taxon>
    </lineage>
</organism>
<dbReference type="Proteomes" id="UP000002357">
    <property type="component" value="Chromosome"/>
</dbReference>
<name>E2Q186_STRCL</name>